<evidence type="ECO:0000256" key="2">
    <source>
        <dbReference type="ARBA" id="ARBA00012884"/>
    </source>
</evidence>
<evidence type="ECO:0000256" key="4">
    <source>
        <dbReference type="ARBA" id="ARBA00023027"/>
    </source>
</evidence>
<dbReference type="OrthoDB" id="23766at2"/>
<evidence type="ECO:0000256" key="3">
    <source>
        <dbReference type="ARBA" id="ARBA00023002"/>
    </source>
</evidence>
<dbReference type="PROSITE" id="PS00070">
    <property type="entry name" value="ALDEHYDE_DEHYDR_CYS"/>
    <property type="match status" value="1"/>
</dbReference>
<reference evidence="7 8" key="1">
    <citation type="submission" date="2019-07" db="EMBL/GenBank/DDBJ databases">
        <title>Whole genome shotgun sequence of Oceanithermus desulfurans NBRC 100063.</title>
        <authorList>
            <person name="Hosoyama A."/>
            <person name="Uohara A."/>
            <person name="Ohji S."/>
            <person name="Ichikawa N."/>
        </authorList>
    </citation>
    <scope>NUCLEOTIDE SEQUENCE [LARGE SCALE GENOMIC DNA]</scope>
    <source>
        <strain evidence="7 8">NBRC 100063</strain>
    </source>
</reference>
<proteinExistence type="predicted"/>
<dbReference type="Pfam" id="PF00171">
    <property type="entry name" value="Aldedh"/>
    <property type="match status" value="1"/>
</dbReference>
<keyword evidence="4" id="KW-0520">NAD</keyword>
<keyword evidence="3" id="KW-0560">Oxidoreductase</keyword>
<dbReference type="PANTHER" id="PTHR42862:SF1">
    <property type="entry name" value="DELTA-1-PYRROLINE-5-CARBOXYLATE DEHYDROGENASE 2, ISOFORM A-RELATED"/>
    <property type="match status" value="1"/>
</dbReference>
<dbReference type="EC" id="1.2.1.88" evidence="2"/>
<gene>
    <name evidence="7" type="ORF">ODE01S_22360</name>
</gene>
<dbReference type="Proteomes" id="UP000321827">
    <property type="component" value="Unassembled WGS sequence"/>
</dbReference>
<comment type="catalytic activity">
    <reaction evidence="5">
        <text>L-glutamate 5-semialdehyde + NAD(+) + H2O = L-glutamate + NADH + 2 H(+)</text>
        <dbReference type="Rhea" id="RHEA:30235"/>
        <dbReference type="ChEBI" id="CHEBI:15377"/>
        <dbReference type="ChEBI" id="CHEBI:15378"/>
        <dbReference type="ChEBI" id="CHEBI:29985"/>
        <dbReference type="ChEBI" id="CHEBI:57540"/>
        <dbReference type="ChEBI" id="CHEBI:57945"/>
        <dbReference type="ChEBI" id="CHEBI:58066"/>
        <dbReference type="EC" id="1.2.1.88"/>
    </reaction>
</comment>
<evidence type="ECO:0000313" key="8">
    <source>
        <dbReference type="Proteomes" id="UP000321827"/>
    </source>
</evidence>
<feature type="domain" description="Aldehyde dehydrogenase" evidence="6">
    <location>
        <begin position="54"/>
        <end position="513"/>
    </location>
</feature>
<dbReference type="InterPro" id="IPR016160">
    <property type="entry name" value="Ald_DH_CS_CYS"/>
</dbReference>
<dbReference type="FunFam" id="3.40.309.10:FF:000005">
    <property type="entry name" value="1-pyrroline-5-carboxylate dehydrogenase 1"/>
    <property type="match status" value="1"/>
</dbReference>
<dbReference type="EMBL" id="BJXN01000022">
    <property type="protein sequence ID" value="GEM90802.1"/>
    <property type="molecule type" value="Genomic_DNA"/>
</dbReference>
<dbReference type="GO" id="GO:0003842">
    <property type="term" value="F:L-glutamate gamma-semialdehyde dehydrogenase activity"/>
    <property type="evidence" value="ECO:0007669"/>
    <property type="project" value="UniProtKB-EC"/>
</dbReference>
<dbReference type="InterPro" id="IPR016163">
    <property type="entry name" value="Ald_DH_C"/>
</dbReference>
<dbReference type="NCBIfam" id="TIGR01237">
    <property type="entry name" value="D1pyr5carbox2"/>
    <property type="match status" value="1"/>
</dbReference>
<comment type="caution">
    <text evidence="7">The sequence shown here is derived from an EMBL/GenBank/DDBJ whole genome shotgun (WGS) entry which is preliminary data.</text>
</comment>
<dbReference type="PANTHER" id="PTHR42862">
    <property type="entry name" value="DELTA-1-PYRROLINE-5-CARBOXYLATE DEHYDROGENASE 1, ISOFORM A-RELATED"/>
    <property type="match status" value="1"/>
</dbReference>
<dbReference type="CDD" id="cd07124">
    <property type="entry name" value="ALDH_PutA-P5CDH-RocA"/>
    <property type="match status" value="1"/>
</dbReference>
<name>A0A511RPE0_9DEIN</name>
<comment type="pathway">
    <text evidence="1">Amino-acid degradation; L-proline degradation into L-glutamate; L-glutamate from L-proline: step 2/2.</text>
</comment>
<dbReference type="Gene3D" id="3.40.309.10">
    <property type="entry name" value="Aldehyde Dehydrogenase, Chain A, domain 2"/>
    <property type="match status" value="1"/>
</dbReference>
<dbReference type="InterPro" id="IPR015590">
    <property type="entry name" value="Aldehyde_DH_dom"/>
</dbReference>
<dbReference type="NCBIfam" id="NF002852">
    <property type="entry name" value="PRK03137.1"/>
    <property type="match status" value="1"/>
</dbReference>
<dbReference type="InterPro" id="IPR005932">
    <property type="entry name" value="RocA"/>
</dbReference>
<sequence length="517" mass="56433">MTIEPFRNEPILLFKDEAERAAMQAALAEVKAQLGRDYPLIIGGGEVVTADWLPSFDPSDPSRLVGRAAKAGPAEADAALEAAWKAFETWKRWPQEHRSRVLWKAAHIMRRRKFELAAWMVYEVGKNWVEAIADVAEAIDFLDYYGRIALNLKGPEAVPLYPYPGEDNEAFYIPLGAGVSISPWNFPVAIFTGMLAGPIAVGNTVVAKPAEDAVVVAHKVFEVLEEAGLPPGVANLLPGVGEEVGAHLVAHPDTRFVTFTGSLEVGLIITETAAKRIPNQRWIKRVVTELGGKDAILVDETADLDLAAQHIVASAYGFSGQKCSAASRLIVVDKVHDLLMEKVTERSEKLVVGPAEENPDLGPVINAEQEAKVLKYIELGKKEGQLVLGGEKLEGPGFFIAPTVFTGVDPHARIAQEEIFGPVLSTIRVKDFDEGLEVANATRYGLTGGVFSRDRERLERARYEFHVGNLYFNRKITGALVGVQPFGGFNLSGTDSKAGGPDYLHHFVQMKSVTERF</sequence>
<evidence type="ECO:0000313" key="7">
    <source>
        <dbReference type="EMBL" id="GEM90802.1"/>
    </source>
</evidence>
<dbReference type="SUPFAM" id="SSF53720">
    <property type="entry name" value="ALDH-like"/>
    <property type="match status" value="1"/>
</dbReference>
<dbReference type="RefSeq" id="WP_147148878.1">
    <property type="nucleotide sequence ID" value="NZ_BJXN01000022.1"/>
</dbReference>
<evidence type="ECO:0000256" key="1">
    <source>
        <dbReference type="ARBA" id="ARBA00004786"/>
    </source>
</evidence>
<dbReference type="AlphaFoldDB" id="A0A511RPE0"/>
<dbReference type="InterPro" id="IPR016162">
    <property type="entry name" value="Ald_DH_N"/>
</dbReference>
<evidence type="ECO:0000256" key="5">
    <source>
        <dbReference type="ARBA" id="ARBA00048142"/>
    </source>
</evidence>
<accession>A0A511RPE0</accession>
<dbReference type="InterPro" id="IPR050485">
    <property type="entry name" value="Proline_metab_enzyme"/>
</dbReference>
<dbReference type="GO" id="GO:0004657">
    <property type="term" value="F:proline dehydrogenase activity"/>
    <property type="evidence" value="ECO:0007669"/>
    <property type="project" value="UniProtKB-ARBA"/>
</dbReference>
<dbReference type="InterPro" id="IPR016161">
    <property type="entry name" value="Ald_DH/histidinol_DH"/>
</dbReference>
<dbReference type="Gene3D" id="3.40.605.10">
    <property type="entry name" value="Aldehyde Dehydrogenase, Chain A, domain 1"/>
    <property type="match status" value="1"/>
</dbReference>
<dbReference type="GO" id="GO:0009898">
    <property type="term" value="C:cytoplasmic side of plasma membrane"/>
    <property type="evidence" value="ECO:0007669"/>
    <property type="project" value="TreeGrafter"/>
</dbReference>
<dbReference type="GO" id="GO:0010133">
    <property type="term" value="P:L-proline catabolic process to L-glutamate"/>
    <property type="evidence" value="ECO:0007669"/>
    <property type="project" value="TreeGrafter"/>
</dbReference>
<organism evidence="7 8">
    <name type="scientific">Oceanithermus desulfurans NBRC 100063</name>
    <dbReference type="NCBI Taxonomy" id="1227550"/>
    <lineage>
        <taxon>Bacteria</taxon>
        <taxon>Thermotogati</taxon>
        <taxon>Deinococcota</taxon>
        <taxon>Deinococci</taxon>
        <taxon>Thermales</taxon>
        <taxon>Thermaceae</taxon>
        <taxon>Oceanithermus</taxon>
    </lineage>
</organism>
<evidence type="ECO:0000259" key="6">
    <source>
        <dbReference type="Pfam" id="PF00171"/>
    </source>
</evidence>
<protein>
    <recommendedName>
        <fullName evidence="2">L-glutamate gamma-semialdehyde dehydrogenase</fullName>
        <ecNumber evidence="2">1.2.1.88</ecNumber>
    </recommendedName>
</protein>